<dbReference type="InterPro" id="IPR006652">
    <property type="entry name" value="Kelch_1"/>
</dbReference>
<dbReference type="Pfam" id="PF07707">
    <property type="entry name" value="BACK"/>
    <property type="match status" value="1"/>
</dbReference>
<dbReference type="SMART" id="SM00612">
    <property type="entry name" value="Kelch"/>
    <property type="match status" value="4"/>
</dbReference>
<accession>A0AAN9BZN0</accession>
<dbReference type="InterPro" id="IPR011333">
    <property type="entry name" value="SKP1/BTB/POZ_sf"/>
</dbReference>
<dbReference type="InterPro" id="IPR000210">
    <property type="entry name" value="BTB/POZ_dom"/>
</dbReference>
<reference evidence="4 5" key="1">
    <citation type="submission" date="2024-02" db="EMBL/GenBank/DDBJ databases">
        <title>Chromosome-scale genome assembly of the rough periwinkle Littorina saxatilis.</title>
        <authorList>
            <person name="De Jode A."/>
            <person name="Faria R."/>
            <person name="Formenti G."/>
            <person name="Sims Y."/>
            <person name="Smith T.P."/>
            <person name="Tracey A."/>
            <person name="Wood J.M.D."/>
            <person name="Zagrodzka Z.B."/>
            <person name="Johannesson K."/>
            <person name="Butlin R.K."/>
            <person name="Leder E.H."/>
        </authorList>
    </citation>
    <scope>NUCLEOTIDE SEQUENCE [LARGE SCALE GENOMIC DNA]</scope>
    <source>
        <strain evidence="4">Snail1</strain>
        <tissue evidence="4">Muscle</tissue>
    </source>
</reference>
<dbReference type="InterPro" id="IPR011705">
    <property type="entry name" value="BACK"/>
</dbReference>
<evidence type="ECO:0000313" key="5">
    <source>
        <dbReference type="Proteomes" id="UP001374579"/>
    </source>
</evidence>
<dbReference type="PIRSF" id="PIRSF037037">
    <property type="entry name" value="Kelch-like_protein_gigaxonin"/>
    <property type="match status" value="1"/>
</dbReference>
<dbReference type="AlphaFoldDB" id="A0AAN9BZN0"/>
<sequence>MASAVENFVDMKAGACFDSTVDSDTEPCVFNESHHSARLLAGLRHLRECSQLFDVTLVAEGREFQAHRVVLASCSDYFHAMFTNGLKESSQQRVMLNGVAASAMEQLIHFAYTSKLKISKENVVAVLSGATHVQILPAVKACQTYLSSHLTLHNCVELEQIAELFSLKELQRVIRCFICQHWEEFSKMPAFLSLSLAQLEGILHSDFPVYCSEVEVLRALLVWVSHDPKQRASSIPLVFSLVNPLPEHLLPAVFEQALVLPEVESVVAAYPELKSLLSSLGAQDVKSVSGVINTRGYFETVLLVGGFRQDSHSEASNSVMYFDADSQTLVPYTNIPHVKQADFGVEVLENCLYVVGGCSNEDFLEVTHPFGFCFDPTSGEWTRLPPMSQERCRFYLGKLGDFLYAVGGEVDNSQLLASCEKFDRHQLKWAPIASLPSCRSELAGTSLGGKLYVSGGMQDQQERTQSQLWCYHPDTDTWHNLAPMIEPRADHTMFTYRNRIYVIGGWCESGNDRTAVTSVDCYDPETNRWQTVQQMKVGRRYCTCTLFQDRVYVIGGGREDGGQLDKCREVEVLDLDTMQWLPDTVSLPPIWEHSTVSLHLPSVAVQ</sequence>
<evidence type="ECO:0000256" key="2">
    <source>
        <dbReference type="ARBA" id="ARBA00022737"/>
    </source>
</evidence>
<organism evidence="4 5">
    <name type="scientific">Littorina saxatilis</name>
    <dbReference type="NCBI Taxonomy" id="31220"/>
    <lineage>
        <taxon>Eukaryota</taxon>
        <taxon>Metazoa</taxon>
        <taxon>Spiralia</taxon>
        <taxon>Lophotrochozoa</taxon>
        <taxon>Mollusca</taxon>
        <taxon>Gastropoda</taxon>
        <taxon>Caenogastropoda</taxon>
        <taxon>Littorinimorpha</taxon>
        <taxon>Littorinoidea</taxon>
        <taxon>Littorinidae</taxon>
        <taxon>Littorina</taxon>
    </lineage>
</organism>
<evidence type="ECO:0000259" key="3">
    <source>
        <dbReference type="PROSITE" id="PS50097"/>
    </source>
</evidence>
<protein>
    <recommendedName>
        <fullName evidence="3">BTB domain-containing protein</fullName>
    </recommendedName>
</protein>
<dbReference type="Gene3D" id="3.30.710.10">
    <property type="entry name" value="Potassium Channel Kv1.1, Chain A"/>
    <property type="match status" value="1"/>
</dbReference>
<keyword evidence="2" id="KW-0677">Repeat</keyword>
<dbReference type="SUPFAM" id="SSF54695">
    <property type="entry name" value="POZ domain"/>
    <property type="match status" value="1"/>
</dbReference>
<dbReference type="Pfam" id="PF00651">
    <property type="entry name" value="BTB"/>
    <property type="match status" value="1"/>
</dbReference>
<keyword evidence="1" id="KW-0880">Kelch repeat</keyword>
<dbReference type="Pfam" id="PF24681">
    <property type="entry name" value="Kelch_KLHDC2_KLHL20_DRC7"/>
    <property type="match status" value="1"/>
</dbReference>
<dbReference type="PROSITE" id="PS50097">
    <property type="entry name" value="BTB"/>
    <property type="match status" value="1"/>
</dbReference>
<name>A0AAN9BZN0_9CAEN</name>
<comment type="caution">
    <text evidence="4">The sequence shown here is derived from an EMBL/GenBank/DDBJ whole genome shotgun (WGS) entry which is preliminary data.</text>
</comment>
<feature type="domain" description="BTB" evidence="3">
    <location>
        <begin position="53"/>
        <end position="120"/>
    </location>
</feature>
<dbReference type="EMBL" id="JBAMIC010000001">
    <property type="protein sequence ID" value="KAK7114253.1"/>
    <property type="molecule type" value="Genomic_DNA"/>
</dbReference>
<evidence type="ECO:0000256" key="1">
    <source>
        <dbReference type="ARBA" id="ARBA00022441"/>
    </source>
</evidence>
<keyword evidence="5" id="KW-1185">Reference proteome</keyword>
<evidence type="ECO:0000313" key="4">
    <source>
        <dbReference type="EMBL" id="KAK7114253.1"/>
    </source>
</evidence>
<dbReference type="Gene3D" id="2.120.10.80">
    <property type="entry name" value="Kelch-type beta propeller"/>
    <property type="match status" value="1"/>
</dbReference>
<dbReference type="InterPro" id="IPR015915">
    <property type="entry name" value="Kelch-typ_b-propeller"/>
</dbReference>
<dbReference type="PANTHER" id="PTHR45632">
    <property type="entry name" value="LD33804P"/>
    <property type="match status" value="1"/>
</dbReference>
<dbReference type="Proteomes" id="UP001374579">
    <property type="component" value="Unassembled WGS sequence"/>
</dbReference>
<dbReference type="PANTHER" id="PTHR45632:SF3">
    <property type="entry name" value="KELCH-LIKE PROTEIN 32"/>
    <property type="match status" value="1"/>
</dbReference>
<proteinExistence type="predicted"/>
<dbReference type="SMART" id="SM00225">
    <property type="entry name" value="BTB"/>
    <property type="match status" value="1"/>
</dbReference>
<dbReference type="SUPFAM" id="SSF117281">
    <property type="entry name" value="Kelch motif"/>
    <property type="match status" value="1"/>
</dbReference>
<dbReference type="InterPro" id="IPR017096">
    <property type="entry name" value="BTB-kelch_protein"/>
</dbReference>
<gene>
    <name evidence="4" type="ORF">V1264_000339</name>
</gene>
<dbReference type="Gene3D" id="1.25.40.420">
    <property type="match status" value="1"/>
</dbReference>
<dbReference type="SMART" id="SM00875">
    <property type="entry name" value="BACK"/>
    <property type="match status" value="1"/>
</dbReference>